<gene>
    <name evidence="1" type="ORF">Nepgr_025808</name>
</gene>
<evidence type="ECO:0000313" key="2">
    <source>
        <dbReference type="Proteomes" id="UP001279734"/>
    </source>
</evidence>
<reference evidence="1" key="1">
    <citation type="submission" date="2023-05" db="EMBL/GenBank/DDBJ databases">
        <title>Nepenthes gracilis genome sequencing.</title>
        <authorList>
            <person name="Fukushima K."/>
        </authorList>
    </citation>
    <scope>NUCLEOTIDE SEQUENCE</scope>
    <source>
        <strain evidence="1">SING2019-196</strain>
    </source>
</reference>
<sequence>MSSIKTAESICVKRNVRLRILPKSLDVMTTRMCPISNKSRVRFHRRWNAPSHTRTKTLSTWGGPVEGRAAKERSWMEWEKSKHIQRPPLGAPSPRLKRVEIGTRAATMCEGAESKILQFSPNKYRQRLEPKTINCENNNIPGSDTVFRSTDFVSGWLRDCKC</sequence>
<dbReference type="AlphaFoldDB" id="A0AAD3T6P6"/>
<comment type="caution">
    <text evidence="1">The sequence shown here is derived from an EMBL/GenBank/DDBJ whole genome shotgun (WGS) entry which is preliminary data.</text>
</comment>
<dbReference type="EMBL" id="BSYO01000027">
    <property type="protein sequence ID" value="GMH23965.1"/>
    <property type="molecule type" value="Genomic_DNA"/>
</dbReference>
<evidence type="ECO:0000313" key="1">
    <source>
        <dbReference type="EMBL" id="GMH23965.1"/>
    </source>
</evidence>
<name>A0AAD3T6P6_NEPGR</name>
<accession>A0AAD3T6P6</accession>
<organism evidence="1 2">
    <name type="scientific">Nepenthes gracilis</name>
    <name type="common">Slender pitcher plant</name>
    <dbReference type="NCBI Taxonomy" id="150966"/>
    <lineage>
        <taxon>Eukaryota</taxon>
        <taxon>Viridiplantae</taxon>
        <taxon>Streptophyta</taxon>
        <taxon>Embryophyta</taxon>
        <taxon>Tracheophyta</taxon>
        <taxon>Spermatophyta</taxon>
        <taxon>Magnoliopsida</taxon>
        <taxon>eudicotyledons</taxon>
        <taxon>Gunneridae</taxon>
        <taxon>Pentapetalae</taxon>
        <taxon>Caryophyllales</taxon>
        <taxon>Nepenthaceae</taxon>
        <taxon>Nepenthes</taxon>
    </lineage>
</organism>
<dbReference type="Proteomes" id="UP001279734">
    <property type="component" value="Unassembled WGS sequence"/>
</dbReference>
<proteinExistence type="predicted"/>
<keyword evidence="2" id="KW-1185">Reference proteome</keyword>
<protein>
    <submittedName>
        <fullName evidence="1">Uncharacterized protein</fullName>
    </submittedName>
</protein>